<organism evidence="2 3">
    <name type="scientific">Pontivivens nitratireducens</name>
    <dbReference type="NCBI Taxonomy" id="2758038"/>
    <lineage>
        <taxon>Bacteria</taxon>
        <taxon>Pseudomonadati</taxon>
        <taxon>Pseudomonadota</taxon>
        <taxon>Alphaproteobacteria</taxon>
        <taxon>Rhodobacterales</taxon>
        <taxon>Paracoccaceae</taxon>
        <taxon>Pontivivens</taxon>
    </lineage>
</organism>
<dbReference type="KEGG" id="mon:G8E03_10330"/>
<dbReference type="Pfam" id="PF19834">
    <property type="entry name" value="DUF6314"/>
    <property type="match status" value="1"/>
</dbReference>
<dbReference type="InterPro" id="IPR045632">
    <property type="entry name" value="DUF6314"/>
</dbReference>
<gene>
    <name evidence="2" type="ORF">G8E03_10330</name>
</gene>
<evidence type="ECO:0000259" key="1">
    <source>
        <dbReference type="Pfam" id="PF19834"/>
    </source>
</evidence>
<sequence>MPDQLEPFIGRWTIRRDIFDLDSNWTGRFEGVGLFEPRGTGLSYIEEGELRFAGLPSFKATRAYHWYAEEPYIIVEFEDGRFFHRFDPRQSTTQASHFCDPDTYDVRYVFDLPKSWRAEWRVEGPRKDYRMVTNYTR</sequence>
<feature type="domain" description="DUF6314" evidence="1">
    <location>
        <begin position="8"/>
        <end position="137"/>
    </location>
</feature>
<evidence type="ECO:0000313" key="3">
    <source>
        <dbReference type="Proteomes" id="UP000500791"/>
    </source>
</evidence>
<keyword evidence="3" id="KW-1185">Reference proteome</keyword>
<accession>A0A6G7VPZ7</accession>
<dbReference type="Proteomes" id="UP000500791">
    <property type="component" value="Chromosome"/>
</dbReference>
<protein>
    <submittedName>
        <fullName evidence="2">Trigger factor</fullName>
    </submittedName>
</protein>
<dbReference type="RefSeq" id="WP_166194108.1">
    <property type="nucleotide sequence ID" value="NZ_CP049811.1"/>
</dbReference>
<proteinExistence type="predicted"/>
<dbReference type="EMBL" id="CP049811">
    <property type="protein sequence ID" value="QIK42091.1"/>
    <property type="molecule type" value="Genomic_DNA"/>
</dbReference>
<name>A0A6G7VPZ7_9RHOB</name>
<dbReference type="AlphaFoldDB" id="A0A6G7VPZ7"/>
<evidence type="ECO:0000313" key="2">
    <source>
        <dbReference type="EMBL" id="QIK42091.1"/>
    </source>
</evidence>
<reference evidence="2 3" key="1">
    <citation type="submission" date="2020-03" db="EMBL/GenBank/DDBJ databases">
        <title>Complete genome sequence of Monaibacterium sp. ALG8 with diverse plasmids.</title>
        <authorList>
            <person name="Sun C."/>
        </authorList>
    </citation>
    <scope>NUCLEOTIDE SEQUENCE [LARGE SCALE GENOMIC DNA]</scope>
    <source>
        <strain evidence="2 3">ALG8</strain>
    </source>
</reference>